<proteinExistence type="predicted"/>
<dbReference type="EMBL" id="CP045119">
    <property type="protein sequence ID" value="QIN83467.1"/>
    <property type="molecule type" value="Genomic_DNA"/>
</dbReference>
<feature type="transmembrane region" description="Helical" evidence="1">
    <location>
        <begin position="147"/>
        <end position="166"/>
    </location>
</feature>
<sequence length="184" mass="18918">MTKLTTAAWVAHELGLAASFGGQLFGRAALNPNLDAISSEAERGKVLNKTWNRFNVVNAVSVGTAAATWFVGRAGISGEAIDEEARGLVLTKDALFVASILTGLASMVSGLRLSRLAPDGAVPIATGSEPSAQTPEEAASLLRTVNTLGTVTLGLLGSIIAVSTILSMKAGESTKWSAISRILP</sequence>
<reference evidence="2 3" key="1">
    <citation type="submission" date="2019-10" db="EMBL/GenBank/DDBJ databases">
        <title>Rubrobacter sp nov SCSIO 52090 isolated from a deep-sea sediment in the South China Sea.</title>
        <authorList>
            <person name="Chen R.W."/>
        </authorList>
    </citation>
    <scope>NUCLEOTIDE SEQUENCE [LARGE SCALE GENOMIC DNA]</scope>
    <source>
        <strain evidence="2 3">SCSIO 52909</strain>
    </source>
</reference>
<keyword evidence="3" id="KW-1185">Reference proteome</keyword>
<dbReference type="Proteomes" id="UP000501452">
    <property type="component" value="Chromosome"/>
</dbReference>
<dbReference type="RefSeq" id="WP_166176783.1">
    <property type="nucleotide sequence ID" value="NZ_CP045119.1"/>
</dbReference>
<evidence type="ECO:0000256" key="1">
    <source>
        <dbReference type="SAM" id="Phobius"/>
    </source>
</evidence>
<organism evidence="2 3">
    <name type="scientific">Rubrobacter tropicus</name>
    <dbReference type="NCBI Taxonomy" id="2653851"/>
    <lineage>
        <taxon>Bacteria</taxon>
        <taxon>Bacillati</taxon>
        <taxon>Actinomycetota</taxon>
        <taxon>Rubrobacteria</taxon>
        <taxon>Rubrobacterales</taxon>
        <taxon>Rubrobacteraceae</taxon>
        <taxon>Rubrobacter</taxon>
    </lineage>
</organism>
<name>A0A6G8QAY5_9ACTN</name>
<evidence type="ECO:0000313" key="3">
    <source>
        <dbReference type="Proteomes" id="UP000501452"/>
    </source>
</evidence>
<keyword evidence="1" id="KW-1133">Transmembrane helix</keyword>
<accession>A0A6G8QAY5</accession>
<dbReference type="KEGG" id="rub:GBA63_13095"/>
<gene>
    <name evidence="2" type="ORF">GBA63_13095</name>
</gene>
<keyword evidence="1" id="KW-0472">Membrane</keyword>
<dbReference type="AlphaFoldDB" id="A0A6G8QAY5"/>
<protein>
    <submittedName>
        <fullName evidence="2">Uncharacterized protein</fullName>
    </submittedName>
</protein>
<evidence type="ECO:0000313" key="2">
    <source>
        <dbReference type="EMBL" id="QIN83467.1"/>
    </source>
</evidence>
<keyword evidence="1" id="KW-0812">Transmembrane</keyword>